<dbReference type="RefSeq" id="XP_005761031.1">
    <property type="nucleotide sequence ID" value="XM_005760974.1"/>
</dbReference>
<evidence type="ECO:0000256" key="1">
    <source>
        <dbReference type="ARBA" id="ARBA00008889"/>
    </source>
</evidence>
<dbReference type="CDD" id="cd05797">
    <property type="entry name" value="Ribosomal_L10"/>
    <property type="match status" value="1"/>
</dbReference>
<dbReference type="InterPro" id="IPR047865">
    <property type="entry name" value="Ribosomal_uL10_bac_type"/>
</dbReference>
<dbReference type="PaxDb" id="2903-EOD08602"/>
<dbReference type="KEGG" id="ehx:EMIHUDRAFT_465535"/>
<protein>
    <recommendedName>
        <fullName evidence="6">50S ribosomal protein L10</fullName>
    </recommendedName>
</protein>
<dbReference type="PANTHER" id="PTHR11560">
    <property type="entry name" value="39S RIBOSOMAL PROTEIN L10, MITOCHONDRIAL"/>
    <property type="match status" value="1"/>
</dbReference>
<accession>A0A0D3K760</accession>
<reference evidence="5" key="1">
    <citation type="journal article" date="2013" name="Nature">
        <title>Pan genome of the phytoplankton Emiliania underpins its global distribution.</title>
        <authorList>
            <person name="Read B.A."/>
            <person name="Kegel J."/>
            <person name="Klute M.J."/>
            <person name="Kuo A."/>
            <person name="Lefebvre S.C."/>
            <person name="Maumus F."/>
            <person name="Mayer C."/>
            <person name="Miller J."/>
            <person name="Monier A."/>
            <person name="Salamov A."/>
            <person name="Young J."/>
            <person name="Aguilar M."/>
            <person name="Claverie J.M."/>
            <person name="Frickenhaus S."/>
            <person name="Gonzalez K."/>
            <person name="Herman E.K."/>
            <person name="Lin Y.C."/>
            <person name="Napier J."/>
            <person name="Ogata H."/>
            <person name="Sarno A.F."/>
            <person name="Shmutz J."/>
            <person name="Schroeder D."/>
            <person name="de Vargas C."/>
            <person name="Verret F."/>
            <person name="von Dassow P."/>
            <person name="Valentin K."/>
            <person name="Van de Peer Y."/>
            <person name="Wheeler G."/>
            <person name="Dacks J.B."/>
            <person name="Delwiche C.F."/>
            <person name="Dyhrman S.T."/>
            <person name="Glockner G."/>
            <person name="John U."/>
            <person name="Richards T."/>
            <person name="Worden A.Z."/>
            <person name="Zhang X."/>
            <person name="Grigoriev I.V."/>
            <person name="Allen A.E."/>
            <person name="Bidle K."/>
            <person name="Borodovsky M."/>
            <person name="Bowler C."/>
            <person name="Brownlee C."/>
            <person name="Cock J.M."/>
            <person name="Elias M."/>
            <person name="Gladyshev V.N."/>
            <person name="Groth M."/>
            <person name="Guda C."/>
            <person name="Hadaegh A."/>
            <person name="Iglesias-Rodriguez M.D."/>
            <person name="Jenkins J."/>
            <person name="Jones B.M."/>
            <person name="Lawson T."/>
            <person name="Leese F."/>
            <person name="Lindquist E."/>
            <person name="Lobanov A."/>
            <person name="Lomsadze A."/>
            <person name="Malik S.B."/>
            <person name="Marsh M.E."/>
            <person name="Mackinder L."/>
            <person name="Mock T."/>
            <person name="Mueller-Roeber B."/>
            <person name="Pagarete A."/>
            <person name="Parker M."/>
            <person name="Probert I."/>
            <person name="Quesneville H."/>
            <person name="Raines C."/>
            <person name="Rensing S.A."/>
            <person name="Riano-Pachon D.M."/>
            <person name="Richier S."/>
            <person name="Rokitta S."/>
            <person name="Shiraiwa Y."/>
            <person name="Soanes D.M."/>
            <person name="van der Giezen M."/>
            <person name="Wahlund T.M."/>
            <person name="Williams B."/>
            <person name="Wilson W."/>
            <person name="Wolfe G."/>
            <person name="Wurch L.L."/>
        </authorList>
    </citation>
    <scope>NUCLEOTIDE SEQUENCE</scope>
</reference>
<dbReference type="InterPro" id="IPR043141">
    <property type="entry name" value="Ribosomal_uL10-like_sf"/>
</dbReference>
<dbReference type="GO" id="GO:0005840">
    <property type="term" value="C:ribosome"/>
    <property type="evidence" value="ECO:0007669"/>
    <property type="project" value="UniProtKB-KW"/>
</dbReference>
<dbReference type="Gene3D" id="3.30.70.1730">
    <property type="match status" value="1"/>
</dbReference>
<dbReference type="InterPro" id="IPR001790">
    <property type="entry name" value="Ribosomal_uL10"/>
</dbReference>
<proteinExistence type="inferred from homology"/>
<dbReference type="KEGG" id="ehx:EMIHUDRAFT_468171"/>
<dbReference type="EnsemblProtists" id="EOD08602">
    <property type="protein sequence ID" value="EOD08602"/>
    <property type="gene ID" value="EMIHUDRAFT_465535"/>
</dbReference>
<evidence type="ECO:0000256" key="3">
    <source>
        <dbReference type="ARBA" id="ARBA00023274"/>
    </source>
</evidence>
<keyword evidence="2" id="KW-0689">Ribosomal protein</keyword>
<reference evidence="4" key="2">
    <citation type="submission" date="2024-10" db="UniProtKB">
        <authorList>
            <consortium name="EnsemblProtists"/>
        </authorList>
    </citation>
    <scope>IDENTIFICATION</scope>
</reference>
<evidence type="ECO:0000313" key="5">
    <source>
        <dbReference type="Proteomes" id="UP000013827"/>
    </source>
</evidence>
<keyword evidence="5" id="KW-1185">Reference proteome</keyword>
<evidence type="ECO:0000313" key="4">
    <source>
        <dbReference type="EnsemblProtists" id="EOD31595"/>
    </source>
</evidence>
<dbReference type="Proteomes" id="UP000013827">
    <property type="component" value="Unassembled WGS sequence"/>
</dbReference>
<dbReference type="GeneID" id="17276868"/>
<dbReference type="GO" id="GO:1990904">
    <property type="term" value="C:ribonucleoprotein complex"/>
    <property type="evidence" value="ECO:0007669"/>
    <property type="project" value="UniProtKB-KW"/>
</dbReference>
<dbReference type="AlphaFoldDB" id="A0A0D3K760"/>
<dbReference type="EnsemblProtists" id="EOD31595">
    <property type="protein sequence ID" value="EOD31595"/>
    <property type="gene ID" value="EMIHUDRAFT_468171"/>
</dbReference>
<evidence type="ECO:0000256" key="2">
    <source>
        <dbReference type="ARBA" id="ARBA00022980"/>
    </source>
</evidence>
<dbReference type="SUPFAM" id="SSF160369">
    <property type="entry name" value="Ribosomal protein L10-like"/>
    <property type="match status" value="1"/>
</dbReference>
<sequence length="201" mass="21175">MSAAARAAAPSVWSLTTRTGRLRVPRVRKQILVDMMSRKMADRSLVAVAHTGNLTYEQSALLKREVQSAGGSIHVVKNSLLGLGMRNAGLDALVPLLRGKVAVAVGDDEVALAQTLLGASKKVPDFFVLGAVLQSRRVLRHTEVERLAKLPPAEVVYSNLVSQMLPGSVLRVPNPAAHLVALLGHHSSGGDADGGGGGERE</sequence>
<dbReference type="RefSeq" id="XP_005784024.1">
    <property type="nucleotide sequence ID" value="XM_005783967.1"/>
</dbReference>
<dbReference type="OMA" id="MIDPSTH"/>
<dbReference type="HOGENOM" id="CLU_1362611_0_0_1"/>
<name>A0A0D3K760_EMIH1</name>
<dbReference type="GeneID" id="17254732"/>
<organism evidence="4 5">
    <name type="scientific">Emiliania huxleyi (strain CCMP1516)</name>
    <dbReference type="NCBI Taxonomy" id="280463"/>
    <lineage>
        <taxon>Eukaryota</taxon>
        <taxon>Haptista</taxon>
        <taxon>Haptophyta</taxon>
        <taxon>Prymnesiophyceae</taxon>
        <taxon>Isochrysidales</taxon>
        <taxon>Noelaerhabdaceae</taxon>
        <taxon>Emiliania</taxon>
    </lineage>
</organism>
<evidence type="ECO:0008006" key="6">
    <source>
        <dbReference type="Google" id="ProtNLM"/>
    </source>
</evidence>
<dbReference type="Pfam" id="PF00466">
    <property type="entry name" value="Ribosomal_L10"/>
    <property type="match status" value="1"/>
</dbReference>
<comment type="similarity">
    <text evidence="1">Belongs to the universal ribosomal protein uL10 family.</text>
</comment>
<keyword evidence="3" id="KW-0687">Ribonucleoprotein</keyword>